<sequence>MKTVLPAHPHIYEFIRLLQEEHVFQRHQAEESQIQIRKKKKRNNDVDLLLEQLLQQFYDGQFTQMDLAVKCGLAVKTSHLKL</sequence>
<dbReference type="EMBL" id="CAJOBG010000136">
    <property type="protein sequence ID" value="CAF3764351.1"/>
    <property type="molecule type" value="Genomic_DNA"/>
</dbReference>
<evidence type="ECO:0000313" key="2">
    <source>
        <dbReference type="EMBL" id="CAF3764351.1"/>
    </source>
</evidence>
<evidence type="ECO:0000313" key="4">
    <source>
        <dbReference type="Proteomes" id="UP000663866"/>
    </source>
</evidence>
<dbReference type="Proteomes" id="UP000663866">
    <property type="component" value="Unassembled WGS sequence"/>
</dbReference>
<dbReference type="EMBL" id="CAJNRG010001573">
    <property type="protein sequence ID" value="CAF2034300.1"/>
    <property type="molecule type" value="Genomic_DNA"/>
</dbReference>
<evidence type="ECO:0000313" key="5">
    <source>
        <dbReference type="Proteomes" id="UP000663887"/>
    </source>
</evidence>
<reference evidence="1" key="1">
    <citation type="submission" date="2021-02" db="EMBL/GenBank/DDBJ databases">
        <authorList>
            <person name="Nowell W R."/>
        </authorList>
    </citation>
    <scope>NUCLEOTIDE SEQUENCE</scope>
</reference>
<dbReference type="Proteomes" id="UP000663842">
    <property type="component" value="Unassembled WGS sequence"/>
</dbReference>
<keyword evidence="4" id="KW-1185">Reference proteome</keyword>
<evidence type="ECO:0000313" key="1">
    <source>
        <dbReference type="EMBL" id="CAF2034300.1"/>
    </source>
</evidence>
<protein>
    <submittedName>
        <fullName evidence="1">Uncharacterized protein</fullName>
    </submittedName>
</protein>
<proteinExistence type="predicted"/>
<name>A0A816NGV8_9BILA</name>
<evidence type="ECO:0000313" key="3">
    <source>
        <dbReference type="EMBL" id="CAF4182772.1"/>
    </source>
</evidence>
<accession>A0A816NGV8</accession>
<dbReference type="EMBL" id="CAJOBF010005667">
    <property type="protein sequence ID" value="CAF4182772.1"/>
    <property type="molecule type" value="Genomic_DNA"/>
</dbReference>
<dbReference type="AlphaFoldDB" id="A0A816NGV8"/>
<organism evidence="1 5">
    <name type="scientific">Rotaria magnacalcarata</name>
    <dbReference type="NCBI Taxonomy" id="392030"/>
    <lineage>
        <taxon>Eukaryota</taxon>
        <taxon>Metazoa</taxon>
        <taxon>Spiralia</taxon>
        <taxon>Gnathifera</taxon>
        <taxon>Rotifera</taxon>
        <taxon>Eurotatoria</taxon>
        <taxon>Bdelloidea</taxon>
        <taxon>Philodinida</taxon>
        <taxon>Philodinidae</taxon>
        <taxon>Rotaria</taxon>
    </lineage>
</organism>
<comment type="caution">
    <text evidence="1">The sequence shown here is derived from an EMBL/GenBank/DDBJ whole genome shotgun (WGS) entry which is preliminary data.</text>
</comment>
<dbReference type="Proteomes" id="UP000663887">
    <property type="component" value="Unassembled WGS sequence"/>
</dbReference>
<gene>
    <name evidence="2" type="ORF">OVN521_LOCUS1871</name>
    <name evidence="3" type="ORF">UXM345_LOCUS26953</name>
    <name evidence="1" type="ORF">XDN619_LOCUS5651</name>
</gene>